<feature type="compositionally biased region" description="Polar residues" evidence="1">
    <location>
        <begin position="65"/>
        <end position="82"/>
    </location>
</feature>
<feature type="region of interest" description="Disordered" evidence="1">
    <location>
        <begin position="255"/>
        <end position="289"/>
    </location>
</feature>
<reference evidence="4" key="2">
    <citation type="submission" date="2016-02" db="EMBL/GenBank/DDBJ databases">
        <title>Draft genome sequence of five rapidly growing Mycobacterium species.</title>
        <authorList>
            <person name="Katahira K."/>
            <person name="Gotou Y."/>
            <person name="Iida K."/>
            <person name="Ogura Y."/>
            <person name="Hayashi T."/>
        </authorList>
    </citation>
    <scope>NUCLEOTIDE SEQUENCE [LARGE SCALE GENOMIC DNA]</scope>
    <source>
        <strain evidence="4">JCM15654</strain>
    </source>
</reference>
<feature type="region of interest" description="Disordered" evidence="1">
    <location>
        <begin position="203"/>
        <end position="222"/>
    </location>
</feature>
<feature type="compositionally biased region" description="Low complexity" evidence="1">
    <location>
        <begin position="264"/>
        <end position="286"/>
    </location>
</feature>
<evidence type="ECO:0000256" key="1">
    <source>
        <dbReference type="SAM" id="MobiDB-lite"/>
    </source>
</evidence>
<keyword evidence="2" id="KW-0812">Transmembrane</keyword>
<protein>
    <recommendedName>
        <fullName evidence="5">IgA FC receptor</fullName>
    </recommendedName>
</protein>
<feature type="transmembrane region" description="Helical" evidence="2">
    <location>
        <begin position="314"/>
        <end position="337"/>
    </location>
</feature>
<dbReference type="STRING" id="146020.RMCB_1934"/>
<comment type="caution">
    <text evidence="3">The sequence shown here is derived from an EMBL/GenBank/DDBJ whole genome shotgun (WGS) entry which is preliminary data.</text>
</comment>
<keyword evidence="2" id="KW-0472">Membrane</keyword>
<reference evidence="4" key="1">
    <citation type="journal article" date="2016" name="Genome Announc.">
        <title>Draft Genome Sequences of Five Rapidly Growing Mycobacterium Species, M. thermoresistibile, M. fortuitum subsp. acetamidolyticum, M. canariasense, M. brisbanense, and M. novocastrense.</title>
        <authorList>
            <person name="Katahira K."/>
            <person name="Ogura Y."/>
            <person name="Gotoh Y."/>
            <person name="Hayashi T."/>
        </authorList>
    </citation>
    <scope>NUCLEOTIDE SEQUENCE [LARGE SCALE GENOMIC DNA]</scope>
    <source>
        <strain evidence="4">JCM15654</strain>
    </source>
</reference>
<organism evidence="3 4">
    <name type="scientific">Mycolicibacterium brisbanense</name>
    <dbReference type="NCBI Taxonomy" id="146020"/>
    <lineage>
        <taxon>Bacteria</taxon>
        <taxon>Bacillati</taxon>
        <taxon>Actinomycetota</taxon>
        <taxon>Actinomycetes</taxon>
        <taxon>Mycobacteriales</taxon>
        <taxon>Mycobacteriaceae</taxon>
        <taxon>Mycolicibacterium</taxon>
    </lineage>
</organism>
<keyword evidence="2" id="KW-1133">Transmembrane helix</keyword>
<keyword evidence="4" id="KW-1185">Reference proteome</keyword>
<name>A0A100VXM1_9MYCO</name>
<sequence length="356" mass="34879">MDRVWVRNTAISAAIACGAMVAGPGVSGTAVASADLLGVGVDVLGIFGHHKDNKKSSNHRAGANGKQNDSSAKTGRPGSQKTVKPGQADNKPGQADKRKTGLGGESSDQKSAGNTEGTTNRAAQSANTPSTLSAGSAPSTLSAGVGVAEASVSVPQVQVSIPSTGGGGGGGAATSGRIGRAPNLAPVPTAPSSRQIVIHAQPAEAPSAPRHAAPEAAPPSIAAPSAPVVAAPVPPVAPPDMIVLPLPPLPEVAPAAPSGGGGAHAAPPAVPSAPQVTAPTAQPPQHVTSPINAIPETFRVGYADYLRVSTTTDLVFAVLPGLAGMVLLTAAGGAVGFRQARAARTLPSPQIARFLP</sequence>
<dbReference type="RefSeq" id="WP_264028892.1">
    <property type="nucleotide sequence ID" value="NZ_BCSX01000020.1"/>
</dbReference>
<evidence type="ECO:0000256" key="2">
    <source>
        <dbReference type="SAM" id="Phobius"/>
    </source>
</evidence>
<dbReference type="AlphaFoldDB" id="A0A100VXM1"/>
<dbReference type="EMBL" id="BCSX01000020">
    <property type="protein sequence ID" value="GAS87838.1"/>
    <property type="molecule type" value="Genomic_DNA"/>
</dbReference>
<dbReference type="Proteomes" id="UP000069620">
    <property type="component" value="Unassembled WGS sequence"/>
</dbReference>
<feature type="compositionally biased region" description="Gly residues" evidence="1">
    <location>
        <begin position="164"/>
        <end position="173"/>
    </location>
</feature>
<feature type="region of interest" description="Disordered" evidence="1">
    <location>
        <begin position="159"/>
        <end position="189"/>
    </location>
</feature>
<feature type="region of interest" description="Disordered" evidence="1">
    <location>
        <begin position="51"/>
        <end position="141"/>
    </location>
</feature>
<gene>
    <name evidence="3" type="ORF">RMCB_1934</name>
</gene>
<evidence type="ECO:0008006" key="5">
    <source>
        <dbReference type="Google" id="ProtNLM"/>
    </source>
</evidence>
<feature type="compositionally biased region" description="Polar residues" evidence="1">
    <location>
        <begin position="109"/>
        <end position="141"/>
    </location>
</feature>
<accession>A0A100VXM1</accession>
<evidence type="ECO:0000313" key="3">
    <source>
        <dbReference type="EMBL" id="GAS87838.1"/>
    </source>
</evidence>
<evidence type="ECO:0000313" key="4">
    <source>
        <dbReference type="Proteomes" id="UP000069620"/>
    </source>
</evidence>
<proteinExistence type="predicted"/>